<gene>
    <name evidence="1" type="ORF">HJG60_009583</name>
</gene>
<name>A0A834DAV6_9CHIR</name>
<proteinExistence type="predicted"/>
<sequence length="185" mass="19620">MTSCGVGGSRLGEQFKEDADRMLCVSPCPPGARAEAEQQQAFPCGPWLGLTPAASRPAFRPSAGTQCRHSVWAPVRAKQGLGTASAQPIKDATFLESIPVPRLPGETARCTEVDEGIPCPRGPAGPFPAKMGGQDVREVGPRWPEHRVGVPQGPVCLPVFCLLGSQSFRRFMGPQRGGCSRPEST</sequence>
<protein>
    <submittedName>
        <fullName evidence="1">Uncharacterized protein</fullName>
    </submittedName>
</protein>
<dbReference type="EMBL" id="JABVXQ010000016">
    <property type="protein sequence ID" value="KAF6073459.1"/>
    <property type="molecule type" value="Genomic_DNA"/>
</dbReference>
<evidence type="ECO:0000313" key="1">
    <source>
        <dbReference type="EMBL" id="KAF6073459.1"/>
    </source>
</evidence>
<dbReference type="AlphaFoldDB" id="A0A834DAV6"/>
<dbReference type="Proteomes" id="UP000664940">
    <property type="component" value="Unassembled WGS sequence"/>
</dbReference>
<comment type="caution">
    <text evidence="1">The sequence shown here is derived from an EMBL/GenBank/DDBJ whole genome shotgun (WGS) entry which is preliminary data.</text>
</comment>
<accession>A0A834DAV6</accession>
<organism evidence="1 2">
    <name type="scientific">Phyllostomus discolor</name>
    <name type="common">pale spear-nosed bat</name>
    <dbReference type="NCBI Taxonomy" id="89673"/>
    <lineage>
        <taxon>Eukaryota</taxon>
        <taxon>Metazoa</taxon>
        <taxon>Chordata</taxon>
        <taxon>Craniata</taxon>
        <taxon>Vertebrata</taxon>
        <taxon>Euteleostomi</taxon>
        <taxon>Mammalia</taxon>
        <taxon>Eutheria</taxon>
        <taxon>Laurasiatheria</taxon>
        <taxon>Chiroptera</taxon>
        <taxon>Yangochiroptera</taxon>
        <taxon>Phyllostomidae</taxon>
        <taxon>Phyllostominae</taxon>
        <taxon>Phyllostomus</taxon>
    </lineage>
</organism>
<evidence type="ECO:0000313" key="2">
    <source>
        <dbReference type="Proteomes" id="UP000664940"/>
    </source>
</evidence>
<reference evidence="1 2" key="1">
    <citation type="journal article" date="2020" name="Nature">
        <title>Six reference-quality genomes reveal evolution of bat adaptations.</title>
        <authorList>
            <person name="Jebb D."/>
            <person name="Huang Z."/>
            <person name="Pippel M."/>
            <person name="Hughes G.M."/>
            <person name="Lavrichenko K."/>
            <person name="Devanna P."/>
            <person name="Winkler S."/>
            <person name="Jermiin L.S."/>
            <person name="Skirmuntt E.C."/>
            <person name="Katzourakis A."/>
            <person name="Burkitt-Gray L."/>
            <person name="Ray D.A."/>
            <person name="Sullivan K.A.M."/>
            <person name="Roscito J.G."/>
            <person name="Kirilenko B.M."/>
            <person name="Davalos L.M."/>
            <person name="Corthals A.P."/>
            <person name="Power M.L."/>
            <person name="Jones G."/>
            <person name="Ransome R.D."/>
            <person name="Dechmann D.K.N."/>
            <person name="Locatelli A.G."/>
            <person name="Puechmaille S.J."/>
            <person name="Fedrigo O."/>
            <person name="Jarvis E.D."/>
            <person name="Hiller M."/>
            <person name="Vernes S.C."/>
            <person name="Myers E.W."/>
            <person name="Teeling E.C."/>
        </authorList>
    </citation>
    <scope>NUCLEOTIDE SEQUENCE [LARGE SCALE GENOMIC DNA]</scope>
    <source>
        <strain evidence="1">Bat1K_MPI-CBG_1</strain>
    </source>
</reference>